<organism evidence="1 2">
    <name type="scientific">Phascolarctobacterium succinatutens YIT 12067</name>
    <dbReference type="NCBI Taxonomy" id="626939"/>
    <lineage>
        <taxon>Bacteria</taxon>
        <taxon>Bacillati</taxon>
        <taxon>Bacillota</taxon>
        <taxon>Negativicutes</taxon>
        <taxon>Acidaminococcales</taxon>
        <taxon>Acidaminococcaceae</taxon>
        <taxon>Phascolarctobacterium</taxon>
    </lineage>
</organism>
<keyword evidence="2" id="KW-1185">Reference proteome</keyword>
<evidence type="ECO:0000313" key="2">
    <source>
        <dbReference type="Proteomes" id="UP000004923"/>
    </source>
</evidence>
<dbReference type="RefSeq" id="WP_009145578.1">
    <property type="nucleotide sequence ID" value="NZ_GL830887.1"/>
</dbReference>
<dbReference type="Proteomes" id="UP000004923">
    <property type="component" value="Unassembled WGS sequence"/>
</dbReference>
<dbReference type="EMBL" id="AEVN01000049">
    <property type="protein sequence ID" value="EFY04801.1"/>
    <property type="molecule type" value="Genomic_DNA"/>
</dbReference>
<dbReference type="AlphaFoldDB" id="E8LED5"/>
<reference evidence="1 2" key="1">
    <citation type="submission" date="2011-01" db="EMBL/GenBank/DDBJ databases">
        <authorList>
            <person name="Weinstock G."/>
            <person name="Sodergren E."/>
            <person name="Clifton S."/>
            <person name="Fulton L."/>
            <person name="Fulton B."/>
            <person name="Courtney L."/>
            <person name="Fronick C."/>
            <person name="Harrison M."/>
            <person name="Strong C."/>
            <person name="Farmer C."/>
            <person name="Delahaunty K."/>
            <person name="Markovic C."/>
            <person name="Hall O."/>
            <person name="Minx P."/>
            <person name="Tomlinson C."/>
            <person name="Mitreva M."/>
            <person name="Hou S."/>
            <person name="Chen J."/>
            <person name="Wollam A."/>
            <person name="Pepin K.H."/>
            <person name="Johnson M."/>
            <person name="Bhonagiri V."/>
            <person name="Zhang X."/>
            <person name="Suruliraj S."/>
            <person name="Warren W."/>
            <person name="Chinwalla A."/>
            <person name="Mardis E.R."/>
            <person name="Wilson R.K."/>
        </authorList>
    </citation>
    <scope>NUCLEOTIDE SEQUENCE [LARGE SCALE GENOMIC DNA]</scope>
    <source>
        <strain evidence="1 2">YIT 12067</strain>
    </source>
</reference>
<dbReference type="HOGENOM" id="CLU_1633833_0_0_9"/>
<evidence type="ECO:0000313" key="1">
    <source>
        <dbReference type="EMBL" id="EFY04801.1"/>
    </source>
</evidence>
<comment type="caution">
    <text evidence="1">The sequence shown here is derived from an EMBL/GenBank/DDBJ whole genome shotgun (WGS) entry which is preliminary data.</text>
</comment>
<accession>E8LED5</accession>
<protein>
    <submittedName>
        <fullName evidence="1">Uncharacterized protein</fullName>
    </submittedName>
</protein>
<sequence>MMSNKLVMRIAALLCLLAGFAIGMNIFGLKDRSYSVKEGDSFYSQPSVTAQPAAGFAKGEELDVTDKLELAAPTAVKVLQTKIVEDKNRTKYQLREGDVYKLVESRMDKANTPCVIEVQTVNGATAKLEVDKTLLQPVDEGTWLQVRSKGGAGAWLRVQSKWY</sequence>
<name>E8LED5_9FIRM</name>
<gene>
    <name evidence="1" type="ORF">HMPREF9443_01216</name>
</gene>
<proteinExistence type="predicted"/>